<sequence length="293" mass="31910">MQQDYAIRATGFQDKVRIFACRTTNLVNEIHRRHDTSATVSAAVGRVASIGAMMGLMHKGNEKITIQVSGDGPVGRIIVDADACGVVRGYVTNPQVDFPQNEFGKLDVRRAVGTTGTIYVIKDIGMKEPYRGSSEIISGEIGEDFTYYFTQSEQTPSAVGVGVLVDTDLSIKAAGGFIIQLFPGAPDEVVQALEQRLATLGNVSKKIDEGLTPEDLVHYIAGDGKILQRQDICFDCNCSIDRVKGMIKQLGLAEVQSMLSVERQAEVVCNFCNEKHMVSESDLEQIESELEGK</sequence>
<dbReference type="PIRSF" id="PIRSF005261">
    <property type="entry name" value="Heat_shock_Hsp33"/>
    <property type="match status" value="1"/>
</dbReference>
<feature type="disulfide bond" description="Redox-active" evidence="6">
    <location>
        <begin position="236"/>
        <end position="238"/>
    </location>
</feature>
<keyword evidence="4 6" id="KW-0143">Chaperone</keyword>
<evidence type="ECO:0000256" key="3">
    <source>
        <dbReference type="ARBA" id="ARBA00023157"/>
    </source>
</evidence>
<dbReference type="Proteomes" id="UP000095255">
    <property type="component" value="Unassembled WGS sequence"/>
</dbReference>
<comment type="function">
    <text evidence="6">Redox regulated molecular chaperone. Protects both thermally unfolding and oxidatively damaged proteins from irreversible aggregation. Plays an important role in the bacterial defense system toward oxidative stress.</text>
</comment>
<gene>
    <name evidence="6" type="primary">hslO</name>
    <name evidence="7" type="ORF">BHU72_11250</name>
</gene>
<dbReference type="STRING" id="1390249.BHU72_11250"/>
<dbReference type="InterPro" id="IPR016153">
    <property type="entry name" value="Heat_shock_Hsp33_N"/>
</dbReference>
<comment type="caution">
    <text evidence="7">The sequence shown here is derived from an EMBL/GenBank/DDBJ whole genome shotgun (WGS) entry which is preliminary data.</text>
</comment>
<dbReference type="GO" id="GO:0042026">
    <property type="term" value="P:protein refolding"/>
    <property type="evidence" value="ECO:0007669"/>
    <property type="project" value="TreeGrafter"/>
</dbReference>
<dbReference type="GO" id="GO:0005737">
    <property type="term" value="C:cytoplasm"/>
    <property type="evidence" value="ECO:0007669"/>
    <property type="project" value="UniProtKB-SubCell"/>
</dbReference>
<dbReference type="SUPFAM" id="SSF118352">
    <property type="entry name" value="HSP33 redox switch-like"/>
    <property type="match status" value="1"/>
</dbReference>
<feature type="disulfide bond" description="Redox-active" evidence="6">
    <location>
        <begin position="269"/>
        <end position="272"/>
    </location>
</feature>
<evidence type="ECO:0000256" key="1">
    <source>
        <dbReference type="ARBA" id="ARBA00022490"/>
    </source>
</evidence>
<dbReference type="CDD" id="cd00498">
    <property type="entry name" value="Hsp33"/>
    <property type="match status" value="1"/>
</dbReference>
<evidence type="ECO:0000256" key="4">
    <source>
        <dbReference type="ARBA" id="ARBA00023186"/>
    </source>
</evidence>
<keyword evidence="3 6" id="KW-1015">Disulfide bond</keyword>
<comment type="subcellular location">
    <subcellularLocation>
        <location evidence="6">Cytoplasm</location>
    </subcellularLocation>
</comment>
<dbReference type="OrthoDB" id="9776534at2"/>
<accession>A0A1E5L2U1</accession>
<dbReference type="PANTHER" id="PTHR30111">
    <property type="entry name" value="33 KDA CHAPERONIN"/>
    <property type="match status" value="1"/>
</dbReference>
<dbReference type="Gene3D" id="3.90.1280.10">
    <property type="entry name" value="HSP33 redox switch-like"/>
    <property type="match status" value="1"/>
</dbReference>
<dbReference type="PANTHER" id="PTHR30111:SF1">
    <property type="entry name" value="33 KDA CHAPERONIN"/>
    <property type="match status" value="1"/>
</dbReference>
<name>A0A1E5L2U1_9FIRM</name>
<dbReference type="GO" id="GO:0044183">
    <property type="term" value="F:protein folding chaperone"/>
    <property type="evidence" value="ECO:0007669"/>
    <property type="project" value="TreeGrafter"/>
</dbReference>
<reference evidence="7 8" key="1">
    <citation type="submission" date="2016-09" db="EMBL/GenBank/DDBJ databases">
        <title>Desulfuribacillus arsenicus sp. nov., an obligately anaerobic, dissimilatory arsenic- and antimonate-reducing bacterium isolated from anoxic sediments.</title>
        <authorList>
            <person name="Abin C.A."/>
            <person name="Hollibaugh J.T."/>
        </authorList>
    </citation>
    <scope>NUCLEOTIDE SEQUENCE [LARGE SCALE GENOMIC DNA]</scope>
    <source>
        <strain evidence="7 8">MLFW-2</strain>
    </source>
</reference>
<evidence type="ECO:0000313" key="7">
    <source>
        <dbReference type="EMBL" id="OEH84391.1"/>
    </source>
</evidence>
<dbReference type="InterPro" id="IPR000397">
    <property type="entry name" value="Heat_shock_Hsp33"/>
</dbReference>
<dbReference type="SUPFAM" id="SSF64397">
    <property type="entry name" value="Hsp33 domain"/>
    <property type="match status" value="1"/>
</dbReference>
<dbReference type="GO" id="GO:0051082">
    <property type="term" value="F:unfolded protein binding"/>
    <property type="evidence" value="ECO:0007669"/>
    <property type="project" value="UniProtKB-UniRule"/>
</dbReference>
<keyword evidence="5 6" id="KW-0676">Redox-active center</keyword>
<organism evidence="7 8">
    <name type="scientific">Desulfuribacillus stibiiarsenatis</name>
    <dbReference type="NCBI Taxonomy" id="1390249"/>
    <lineage>
        <taxon>Bacteria</taxon>
        <taxon>Bacillati</taxon>
        <taxon>Bacillota</taxon>
        <taxon>Desulfuribacillia</taxon>
        <taxon>Desulfuribacillales</taxon>
        <taxon>Desulfuribacillaceae</taxon>
        <taxon>Desulfuribacillus</taxon>
    </lineage>
</organism>
<keyword evidence="2 6" id="KW-0862">Zinc</keyword>
<dbReference type="HAMAP" id="MF_00117">
    <property type="entry name" value="HslO"/>
    <property type="match status" value="1"/>
</dbReference>
<dbReference type="Gene3D" id="3.55.30.10">
    <property type="entry name" value="Hsp33 domain"/>
    <property type="match status" value="1"/>
</dbReference>
<dbReference type="Pfam" id="PF01430">
    <property type="entry name" value="HSP33"/>
    <property type="match status" value="1"/>
</dbReference>
<dbReference type="EMBL" id="MJAT01000039">
    <property type="protein sequence ID" value="OEH84391.1"/>
    <property type="molecule type" value="Genomic_DNA"/>
</dbReference>
<proteinExistence type="inferred from homology"/>
<keyword evidence="8" id="KW-1185">Reference proteome</keyword>
<comment type="PTM">
    <text evidence="6">Under oxidizing conditions two disulfide bonds are formed involving the reactive cysteines. Under reducing conditions zinc is bound to the reactive cysteines and the protein is inactive.</text>
</comment>
<evidence type="ECO:0000256" key="5">
    <source>
        <dbReference type="ARBA" id="ARBA00023284"/>
    </source>
</evidence>
<evidence type="ECO:0000256" key="6">
    <source>
        <dbReference type="HAMAP-Rule" id="MF_00117"/>
    </source>
</evidence>
<dbReference type="InterPro" id="IPR016154">
    <property type="entry name" value="Heat_shock_Hsp33_C"/>
</dbReference>
<keyword evidence="1 6" id="KW-0963">Cytoplasm</keyword>
<dbReference type="NCBIfam" id="NF001033">
    <property type="entry name" value="PRK00114.1"/>
    <property type="match status" value="1"/>
</dbReference>
<dbReference type="AlphaFoldDB" id="A0A1E5L2U1"/>
<evidence type="ECO:0000256" key="2">
    <source>
        <dbReference type="ARBA" id="ARBA00022833"/>
    </source>
</evidence>
<protein>
    <recommendedName>
        <fullName evidence="6">33 kDa chaperonin</fullName>
    </recommendedName>
    <alternativeName>
        <fullName evidence="6">Heat shock protein 33 homolog</fullName>
        <shortName evidence="6">HSP33</shortName>
    </alternativeName>
</protein>
<comment type="similarity">
    <text evidence="6">Belongs to the HSP33 family.</text>
</comment>
<evidence type="ECO:0000313" key="8">
    <source>
        <dbReference type="Proteomes" id="UP000095255"/>
    </source>
</evidence>